<dbReference type="Proteomes" id="UP000326509">
    <property type="component" value="Unassembled WGS sequence"/>
</dbReference>
<protein>
    <recommendedName>
        <fullName evidence="1">Thioredoxin domain-containing protein</fullName>
    </recommendedName>
</protein>
<evidence type="ECO:0000259" key="1">
    <source>
        <dbReference type="PROSITE" id="PS51352"/>
    </source>
</evidence>
<dbReference type="PANTHER" id="PTHR43640">
    <property type="entry name" value="OS07G0260300 PROTEIN"/>
    <property type="match status" value="1"/>
</dbReference>
<sequence length="237" mass="26242">MKIYFKMIVVAALMSLGFVSCNNKESKSELAIAEGDSVEKISEEKEEKLDMKIRDGKLIKGYGIGDEAIDFNLKDVDGKMVSMSDYKDAKGFVVIFTCNTCPFAVASEKRIVALDKKYKALGFPVIAVNPNDPNVQPDDTYELMQEKAKEAGFTFPYLYDANDKVYAAYGATKTPHVYLLQKSNEKLIVKYIGAIDDNVRNASAVKETFLANAIDALLEGKEIEKKETKAIGCSIKV</sequence>
<dbReference type="EMBL" id="BKCG01000005">
    <property type="protein sequence ID" value="GER59973.1"/>
    <property type="molecule type" value="Genomic_DNA"/>
</dbReference>
<dbReference type="GO" id="GO:0016209">
    <property type="term" value="F:antioxidant activity"/>
    <property type="evidence" value="ECO:0007669"/>
    <property type="project" value="InterPro"/>
</dbReference>
<reference evidence="2 3" key="1">
    <citation type="submission" date="2019-08" db="EMBL/GenBank/DDBJ databases">
        <title>Draft genome sequence of Ulvibacter marinus type strain NBRC 109484.</title>
        <authorList>
            <person name="Kawano K."/>
            <person name="Ushijima N."/>
            <person name="Kihara M."/>
            <person name="Itoh H."/>
        </authorList>
    </citation>
    <scope>NUCLEOTIDE SEQUENCE [LARGE SCALE GENOMIC DNA]</scope>
    <source>
        <strain evidence="2 3">NBRC 109484</strain>
    </source>
</reference>
<comment type="caution">
    <text evidence="2">The sequence shown here is derived from an EMBL/GenBank/DDBJ whole genome shotgun (WGS) entry which is preliminary data.</text>
</comment>
<dbReference type="PROSITE" id="PS51352">
    <property type="entry name" value="THIOREDOXIN_2"/>
    <property type="match status" value="1"/>
</dbReference>
<name>A0A5J4J293_9FLAO</name>
<dbReference type="SUPFAM" id="SSF52833">
    <property type="entry name" value="Thioredoxin-like"/>
    <property type="match status" value="1"/>
</dbReference>
<evidence type="ECO:0000313" key="2">
    <source>
        <dbReference type="EMBL" id="GER59973.1"/>
    </source>
</evidence>
<accession>A0A5J4J293</accession>
<dbReference type="InterPro" id="IPR047262">
    <property type="entry name" value="PRX-like1"/>
</dbReference>
<dbReference type="InterPro" id="IPR036249">
    <property type="entry name" value="Thioredoxin-like_sf"/>
</dbReference>
<dbReference type="Pfam" id="PF00578">
    <property type="entry name" value="AhpC-TSA"/>
    <property type="match status" value="1"/>
</dbReference>
<feature type="domain" description="Thioredoxin" evidence="1">
    <location>
        <begin position="62"/>
        <end position="219"/>
    </location>
</feature>
<keyword evidence="3" id="KW-1185">Reference proteome</keyword>
<dbReference type="InterPro" id="IPR000866">
    <property type="entry name" value="AhpC/TSA"/>
</dbReference>
<organism evidence="2 3">
    <name type="scientific">Patiriisocius marinus</name>
    <dbReference type="NCBI Taxonomy" id="1397112"/>
    <lineage>
        <taxon>Bacteria</taxon>
        <taxon>Pseudomonadati</taxon>
        <taxon>Bacteroidota</taxon>
        <taxon>Flavobacteriia</taxon>
        <taxon>Flavobacteriales</taxon>
        <taxon>Flavobacteriaceae</taxon>
        <taxon>Patiriisocius</taxon>
    </lineage>
</organism>
<dbReference type="CDD" id="cd02969">
    <property type="entry name" value="PRX_like1"/>
    <property type="match status" value="1"/>
</dbReference>
<dbReference type="Gene3D" id="3.40.30.10">
    <property type="entry name" value="Glutaredoxin"/>
    <property type="match status" value="1"/>
</dbReference>
<evidence type="ECO:0000313" key="3">
    <source>
        <dbReference type="Proteomes" id="UP000326509"/>
    </source>
</evidence>
<dbReference type="PANTHER" id="PTHR43640:SF1">
    <property type="entry name" value="THIOREDOXIN-DEPENDENT PEROXIREDOXIN"/>
    <property type="match status" value="1"/>
</dbReference>
<proteinExistence type="predicted"/>
<gene>
    <name evidence="2" type="ORF">ULMA_20810</name>
</gene>
<dbReference type="InterPro" id="IPR013766">
    <property type="entry name" value="Thioredoxin_domain"/>
</dbReference>
<dbReference type="AlphaFoldDB" id="A0A5J4J293"/>
<dbReference type="PROSITE" id="PS51257">
    <property type="entry name" value="PROKAR_LIPOPROTEIN"/>
    <property type="match status" value="1"/>
</dbReference>
<dbReference type="GO" id="GO:0016491">
    <property type="term" value="F:oxidoreductase activity"/>
    <property type="evidence" value="ECO:0007669"/>
    <property type="project" value="InterPro"/>
</dbReference>
<dbReference type="RefSeq" id="WP_373865836.1">
    <property type="nucleotide sequence ID" value="NZ_BKCG01000005.1"/>
</dbReference>